<evidence type="ECO:0000313" key="2">
    <source>
        <dbReference type="Proteomes" id="UP001500730"/>
    </source>
</evidence>
<comment type="caution">
    <text evidence="1">The sequence shown here is derived from an EMBL/GenBank/DDBJ whole genome shotgun (WGS) entry which is preliminary data.</text>
</comment>
<keyword evidence="2" id="KW-1185">Reference proteome</keyword>
<organism evidence="1 2">
    <name type="scientific">Terrabacter carboxydivorans</name>
    <dbReference type="NCBI Taxonomy" id="619730"/>
    <lineage>
        <taxon>Bacteria</taxon>
        <taxon>Bacillati</taxon>
        <taxon>Actinomycetota</taxon>
        <taxon>Actinomycetes</taxon>
        <taxon>Micrococcales</taxon>
        <taxon>Intrasporangiaceae</taxon>
        <taxon>Terrabacter</taxon>
    </lineage>
</organism>
<accession>A0ABP5YVZ7</accession>
<dbReference type="EMBL" id="BAAARE010000011">
    <property type="protein sequence ID" value="GAA2487952.1"/>
    <property type="molecule type" value="Genomic_DNA"/>
</dbReference>
<sequence length="162" mass="16805">MPGPGTCTVSADQPAVPAGSPAIATKSLKIKDPAATRISLGSDKGPANAAIVLEMDPQKTLPTPRQVPVSIDSLRRGDNPDVSVAVSSHAAFTTSSNLTVWICIERARPGSFVLDPGEYAGSVTVVDPRLPATTIPFSITLSYTNWPVVLICWSLVVLVGAG</sequence>
<reference evidence="2" key="1">
    <citation type="journal article" date="2019" name="Int. J. Syst. Evol. Microbiol.">
        <title>The Global Catalogue of Microorganisms (GCM) 10K type strain sequencing project: providing services to taxonomists for standard genome sequencing and annotation.</title>
        <authorList>
            <consortium name="The Broad Institute Genomics Platform"/>
            <consortium name="The Broad Institute Genome Sequencing Center for Infectious Disease"/>
            <person name="Wu L."/>
            <person name="Ma J."/>
        </authorList>
    </citation>
    <scope>NUCLEOTIDE SEQUENCE [LARGE SCALE GENOMIC DNA]</scope>
    <source>
        <strain evidence="2">JCM 16259</strain>
    </source>
</reference>
<dbReference type="Proteomes" id="UP001500730">
    <property type="component" value="Unassembled WGS sequence"/>
</dbReference>
<proteinExistence type="predicted"/>
<evidence type="ECO:0000313" key="1">
    <source>
        <dbReference type="EMBL" id="GAA2487952.1"/>
    </source>
</evidence>
<dbReference type="RefSeq" id="WP_344255487.1">
    <property type="nucleotide sequence ID" value="NZ_BAAARE010000011.1"/>
</dbReference>
<protein>
    <submittedName>
        <fullName evidence="1">Uncharacterized protein</fullName>
    </submittedName>
</protein>
<gene>
    <name evidence="1" type="ORF">GCM10009858_27450</name>
</gene>
<name>A0ABP5YVZ7_9MICO</name>